<feature type="region of interest" description="Disordered" evidence="9">
    <location>
        <begin position="543"/>
        <end position="727"/>
    </location>
</feature>
<evidence type="ECO:0000313" key="12">
    <source>
        <dbReference type="Proteomes" id="UP000749646"/>
    </source>
</evidence>
<feature type="compositionally biased region" description="Basic and acidic residues" evidence="9">
    <location>
        <begin position="560"/>
        <end position="598"/>
    </location>
</feature>
<keyword evidence="3 8" id="KW-0863">Zinc-finger</keyword>
<feature type="compositionally biased region" description="Acidic residues" evidence="9">
    <location>
        <begin position="74"/>
        <end position="86"/>
    </location>
</feature>
<dbReference type="GO" id="GO:0045944">
    <property type="term" value="P:positive regulation of transcription by RNA polymerase II"/>
    <property type="evidence" value="ECO:0007669"/>
    <property type="project" value="TreeGrafter"/>
</dbReference>
<dbReference type="GO" id="GO:0005634">
    <property type="term" value="C:nucleus"/>
    <property type="evidence" value="ECO:0007669"/>
    <property type="project" value="UniProtKB-SubCell"/>
</dbReference>
<keyword evidence="6" id="KW-0804">Transcription</keyword>
<keyword evidence="4" id="KW-0862">Zinc</keyword>
<dbReference type="SMART" id="SM00401">
    <property type="entry name" value="ZnF_GATA"/>
    <property type="match status" value="1"/>
</dbReference>
<evidence type="ECO:0000256" key="2">
    <source>
        <dbReference type="ARBA" id="ARBA00022723"/>
    </source>
</evidence>
<name>A0A9P6SUD9_9FUNG</name>
<dbReference type="PROSITE" id="PS50114">
    <property type="entry name" value="GATA_ZN_FINGER_2"/>
    <property type="match status" value="1"/>
</dbReference>
<feature type="domain" description="GATA-type" evidence="10">
    <location>
        <begin position="487"/>
        <end position="540"/>
    </location>
</feature>
<sequence length="928" mass="102041">MNSPSPRSTVEVATTTLGSPNVARPDVTPKRALVPENLLSPTIDFPKPRSVFRSSSEISNPSGAKDQQQANNNVEEEDDDEDEDDGEMTKKNDPLAAQVWRLYSRARDSLPNAQRMENLAWRMMAMTLHRMDKIEGKRPTPTAGSTYLGPPSPIDTICVRDVSNSQEGLSIPTTTTATSDHPAWTFDVHDMEGGHVPAMKSFNTPDLQMDVAMVPNNVISQHMSIQAESSGQQSSESEANLGQTYNNGLFALSGVTIPNVQNIQQNNQLSTPALTTLFPQSPSIPASLTNNCNIHDLFTTYTPITSATTTTAQQHHQQQQQQQQWFLQAMADKVALDHVIHDLMTQEDPSSMDMATCLSELMPLLSSGVQLQGNHGTSSPGSLEATFIGQTLAQSRVSAHTGPQRDVNLTSIAGKRPFETISSSLEVEDQFYQQRHSWKPLDATSTDSDTEDEDFVPTTSTTTPPPPVTTTTTHSTAAASMSTETASVSPTQCTNCSTRTTPLWRRDQDGNPLCNACGLFLKLHGRIRPLSLKKDFIKKRNRGGLNSKVSSASTSAKGKQNKECHEKEMAAEGSHGTKKERFNKDDRRDSDTETKNETMDIYADMEEDNGRSNTNLTQSRSLSPAYHPSTVNSTHRENTPGNLSPSITRSSSPGQPLFSPLPSSDGSLSPNQLRGPTIGYFPPSHASPKRQRRLSSDADDSFMATHETLEPRRSISVSTGTPSSEQALAMASTPMSALLSSSFPLPSSTSDLYDPELHRLLEEYHYHQQQQQQRQQQQQQLLLQQQYQLMVYLAQQQQQQQQPTGLISEQNWSVSVPQLPQQEHYSQVPIMTTTNMYNKAATPLYDSTALSMLFEQPPVGWPSSSSSTGSMANLFPLGVQQQPDVRLLNQLSLNMGAVGSSEQPQQSQQQAYTVLLDHLRAQLLDSSK</sequence>
<proteinExistence type="predicted"/>
<feature type="compositionally biased region" description="Polar residues" evidence="9">
    <location>
        <begin position="715"/>
        <end position="726"/>
    </location>
</feature>
<keyword evidence="7" id="KW-0539">Nucleus</keyword>
<dbReference type="InterPro" id="IPR013088">
    <property type="entry name" value="Znf_NHR/GATA"/>
</dbReference>
<comment type="subcellular location">
    <subcellularLocation>
        <location evidence="1">Nucleus</location>
    </subcellularLocation>
</comment>
<keyword evidence="5" id="KW-0805">Transcription regulation</keyword>
<evidence type="ECO:0000256" key="4">
    <source>
        <dbReference type="ARBA" id="ARBA00022833"/>
    </source>
</evidence>
<dbReference type="PRINTS" id="PR00619">
    <property type="entry name" value="GATAZNFINGER"/>
</dbReference>
<evidence type="ECO:0000256" key="3">
    <source>
        <dbReference type="ARBA" id="ARBA00022771"/>
    </source>
</evidence>
<dbReference type="SUPFAM" id="SSF57716">
    <property type="entry name" value="Glucocorticoid receptor-like (DNA-binding domain)"/>
    <property type="match status" value="1"/>
</dbReference>
<dbReference type="Pfam" id="PF08550">
    <property type="entry name" value="GATA_AreA"/>
    <property type="match status" value="1"/>
</dbReference>
<evidence type="ECO:0000256" key="1">
    <source>
        <dbReference type="ARBA" id="ARBA00004123"/>
    </source>
</evidence>
<dbReference type="Gene3D" id="3.30.50.10">
    <property type="entry name" value="Erythroid Transcription Factor GATA-1, subunit A"/>
    <property type="match status" value="1"/>
</dbReference>
<organism evidence="11 12">
    <name type="scientific">Modicella reniformis</name>
    <dbReference type="NCBI Taxonomy" id="1440133"/>
    <lineage>
        <taxon>Eukaryota</taxon>
        <taxon>Fungi</taxon>
        <taxon>Fungi incertae sedis</taxon>
        <taxon>Mucoromycota</taxon>
        <taxon>Mortierellomycotina</taxon>
        <taxon>Mortierellomycetes</taxon>
        <taxon>Mortierellales</taxon>
        <taxon>Mortierellaceae</taxon>
        <taxon>Modicella</taxon>
    </lineage>
</organism>
<feature type="compositionally biased region" description="Polar residues" evidence="9">
    <location>
        <begin position="611"/>
        <end position="622"/>
    </location>
</feature>
<dbReference type="GO" id="GO:0008270">
    <property type="term" value="F:zinc ion binding"/>
    <property type="evidence" value="ECO:0007669"/>
    <property type="project" value="UniProtKB-KW"/>
</dbReference>
<dbReference type="PANTHER" id="PTHR10071:SF281">
    <property type="entry name" value="BOX A-BINDING FACTOR-RELATED"/>
    <property type="match status" value="1"/>
</dbReference>
<keyword evidence="12" id="KW-1185">Reference proteome</keyword>
<feature type="compositionally biased region" description="Polar residues" evidence="9">
    <location>
        <begin position="629"/>
        <end position="654"/>
    </location>
</feature>
<feature type="region of interest" description="Disordered" evidence="9">
    <location>
        <begin position="438"/>
        <end position="474"/>
    </location>
</feature>
<feature type="region of interest" description="Disordered" evidence="9">
    <location>
        <begin position="1"/>
        <end position="93"/>
    </location>
</feature>
<dbReference type="Pfam" id="PF00320">
    <property type="entry name" value="GATA"/>
    <property type="match status" value="1"/>
</dbReference>
<evidence type="ECO:0000256" key="9">
    <source>
        <dbReference type="SAM" id="MobiDB-lite"/>
    </source>
</evidence>
<evidence type="ECO:0000256" key="5">
    <source>
        <dbReference type="ARBA" id="ARBA00023015"/>
    </source>
</evidence>
<evidence type="ECO:0000256" key="6">
    <source>
        <dbReference type="ARBA" id="ARBA00023163"/>
    </source>
</evidence>
<reference evidence="11" key="1">
    <citation type="journal article" date="2020" name="Fungal Divers.">
        <title>Resolving the Mortierellaceae phylogeny through synthesis of multi-gene phylogenetics and phylogenomics.</title>
        <authorList>
            <person name="Vandepol N."/>
            <person name="Liber J."/>
            <person name="Desiro A."/>
            <person name="Na H."/>
            <person name="Kennedy M."/>
            <person name="Barry K."/>
            <person name="Grigoriev I.V."/>
            <person name="Miller A.N."/>
            <person name="O'Donnell K."/>
            <person name="Stajich J.E."/>
            <person name="Bonito G."/>
        </authorList>
    </citation>
    <scope>NUCLEOTIDE SEQUENCE</scope>
    <source>
        <strain evidence="11">MES-2147</strain>
    </source>
</reference>
<dbReference type="PROSITE" id="PS00344">
    <property type="entry name" value="GATA_ZN_FINGER_1"/>
    <property type="match status" value="1"/>
</dbReference>
<dbReference type="GO" id="GO:0000122">
    <property type="term" value="P:negative regulation of transcription by RNA polymerase II"/>
    <property type="evidence" value="ECO:0007669"/>
    <property type="project" value="TreeGrafter"/>
</dbReference>
<evidence type="ECO:0000259" key="10">
    <source>
        <dbReference type="PROSITE" id="PS50114"/>
    </source>
</evidence>
<feature type="compositionally biased region" description="Polar residues" evidence="9">
    <location>
        <begin position="52"/>
        <end position="73"/>
    </location>
</feature>
<dbReference type="InterPro" id="IPR039355">
    <property type="entry name" value="Transcription_factor_GATA"/>
</dbReference>
<dbReference type="AlphaFoldDB" id="A0A9P6SUD9"/>
<gene>
    <name evidence="11" type="ORF">BGZ65_000343</name>
</gene>
<keyword evidence="2" id="KW-0479">Metal-binding</keyword>
<dbReference type="FunFam" id="3.30.50.10:FF:000007">
    <property type="entry name" value="Nitrogen regulatory AreA, N-terminal"/>
    <property type="match status" value="1"/>
</dbReference>
<dbReference type="GO" id="GO:0000981">
    <property type="term" value="F:DNA-binding transcription factor activity, RNA polymerase II-specific"/>
    <property type="evidence" value="ECO:0007669"/>
    <property type="project" value="TreeGrafter"/>
</dbReference>
<feature type="compositionally biased region" description="Polar residues" evidence="9">
    <location>
        <begin position="547"/>
        <end position="558"/>
    </location>
</feature>
<dbReference type="GO" id="GO:0000978">
    <property type="term" value="F:RNA polymerase II cis-regulatory region sequence-specific DNA binding"/>
    <property type="evidence" value="ECO:0007669"/>
    <property type="project" value="TreeGrafter"/>
</dbReference>
<dbReference type="CDD" id="cd00202">
    <property type="entry name" value="ZnF_GATA"/>
    <property type="match status" value="1"/>
</dbReference>
<dbReference type="PANTHER" id="PTHR10071">
    <property type="entry name" value="TRANSCRIPTION FACTOR GATA FAMILY MEMBER"/>
    <property type="match status" value="1"/>
</dbReference>
<evidence type="ECO:0000256" key="8">
    <source>
        <dbReference type="PROSITE-ProRule" id="PRU00094"/>
    </source>
</evidence>
<evidence type="ECO:0000313" key="11">
    <source>
        <dbReference type="EMBL" id="KAG0004459.1"/>
    </source>
</evidence>
<evidence type="ECO:0000256" key="7">
    <source>
        <dbReference type="ARBA" id="ARBA00023242"/>
    </source>
</evidence>
<dbReference type="Proteomes" id="UP000749646">
    <property type="component" value="Unassembled WGS sequence"/>
</dbReference>
<dbReference type="InterPro" id="IPR013860">
    <property type="entry name" value="AreA_GATA"/>
</dbReference>
<dbReference type="OrthoDB" id="515401at2759"/>
<dbReference type="EMBL" id="JAAAHW010000264">
    <property type="protein sequence ID" value="KAG0004459.1"/>
    <property type="molecule type" value="Genomic_DNA"/>
</dbReference>
<comment type="caution">
    <text evidence="11">The sequence shown here is derived from an EMBL/GenBank/DDBJ whole genome shotgun (WGS) entry which is preliminary data.</text>
</comment>
<dbReference type="InterPro" id="IPR000679">
    <property type="entry name" value="Znf_GATA"/>
</dbReference>
<feature type="compositionally biased region" description="Polar residues" evidence="9">
    <location>
        <begin position="1"/>
        <end position="19"/>
    </location>
</feature>
<feature type="compositionally biased region" description="Low complexity" evidence="9">
    <location>
        <begin position="656"/>
        <end position="670"/>
    </location>
</feature>
<accession>A0A9P6SUD9</accession>
<protein>
    <recommendedName>
        <fullName evidence="10">GATA-type domain-containing protein</fullName>
    </recommendedName>
</protein>